<dbReference type="OrthoDB" id="5875172at2759"/>
<dbReference type="OMA" id="IMSHEVT"/>
<dbReference type="HOGENOM" id="CLU_1723940_0_0_1"/>
<proteinExistence type="predicted"/>
<dbReference type="Proteomes" id="UP000008068">
    <property type="component" value="Unassembled WGS sequence"/>
</dbReference>
<dbReference type="EMBL" id="GL379926">
    <property type="protein sequence ID" value="EGT35804.1"/>
    <property type="molecule type" value="Genomic_DNA"/>
</dbReference>
<dbReference type="eggNOG" id="ENOG502TIXX">
    <property type="taxonomic scope" value="Eukaryota"/>
</dbReference>
<dbReference type="FunCoup" id="G0NQH6">
    <property type="interactions" value="1069"/>
</dbReference>
<accession>G0NQH6</accession>
<dbReference type="AlphaFoldDB" id="G0NQH6"/>
<evidence type="ECO:0000313" key="2">
    <source>
        <dbReference type="Proteomes" id="UP000008068"/>
    </source>
</evidence>
<gene>
    <name evidence="1" type="ORF">CAEBREN_01077</name>
</gene>
<organism evidence="2">
    <name type="scientific">Caenorhabditis brenneri</name>
    <name type="common">Nematode worm</name>
    <dbReference type="NCBI Taxonomy" id="135651"/>
    <lineage>
        <taxon>Eukaryota</taxon>
        <taxon>Metazoa</taxon>
        <taxon>Ecdysozoa</taxon>
        <taxon>Nematoda</taxon>
        <taxon>Chromadorea</taxon>
        <taxon>Rhabditida</taxon>
        <taxon>Rhabditina</taxon>
        <taxon>Rhabditomorpha</taxon>
        <taxon>Rhabditoidea</taxon>
        <taxon>Rhabditidae</taxon>
        <taxon>Peloderinae</taxon>
        <taxon>Caenorhabditis</taxon>
    </lineage>
</organism>
<reference evidence="2" key="1">
    <citation type="submission" date="2011-07" db="EMBL/GenBank/DDBJ databases">
        <authorList>
            <consortium name="Caenorhabditis brenneri Sequencing and Analysis Consortium"/>
            <person name="Wilson R.K."/>
        </authorList>
    </citation>
    <scope>NUCLEOTIDE SEQUENCE [LARGE SCALE GENOMIC DNA]</scope>
    <source>
        <strain evidence="2">PB2801</strain>
    </source>
</reference>
<dbReference type="InParanoid" id="G0NQH6"/>
<protein>
    <submittedName>
        <fullName evidence="1">Uncharacterized protein</fullName>
    </submittedName>
</protein>
<name>G0NQH6_CAEBE</name>
<evidence type="ECO:0000313" key="1">
    <source>
        <dbReference type="EMBL" id="EGT35804.1"/>
    </source>
</evidence>
<sequence>MDQSMQFTLTTAPVQSLLVQLLMEHTSTGSKEEAGKKRQEYVNTIQQPESTSSSNFMKRIEPTVHDVILPPRKGYNYLLWTRENGQTNDVLLFLKEFLEKPMVDKIADYEICGSDLWHFFLDDVTSEEWRRHARISHGILLKIRMTLGNIHNILYRL</sequence>
<keyword evidence="2" id="KW-1185">Reference proteome</keyword>